<comment type="caution">
    <text evidence="2">The sequence shown here is derived from an EMBL/GenBank/DDBJ whole genome shotgun (WGS) entry which is preliminary data.</text>
</comment>
<dbReference type="EMBL" id="MQUR01000035">
    <property type="protein sequence ID" value="OLZ65493.1"/>
    <property type="molecule type" value="Genomic_DNA"/>
</dbReference>
<dbReference type="RefSeq" id="WP_076044520.1">
    <property type="nucleotide sequence ID" value="NZ_MQUR01000035.1"/>
</dbReference>
<sequence>MAEEPGVEPQDCEAIDAYEAALDVFAEKLNLLHISGGSPSYSTVAGASVRPRLTTTGLNEMLSGKRLPSLETLLEYLRVVTTPSGLDKPAAAKFRADAELVEEWRGHWQDAKLLQRRAQAANKRVRATIRQVHDDAVREAEALRTAAHAEAERIRTSAHTDAEDIRVRARRDADELLNRSRETTTATTPDSAEPQSSGSGAGRAGLLPRLGTVTRLRPAAAVLAVAVVGVATILVSDSFTGTPGDCPDGRTQAAARHADAGSSNGHGNIRPVAFSAQPAAFITLSPGHSLLRGFPTPSTSPTPDATPMPDTSPAPAESATPSPSATPTPTPAPSRSARCTERSG</sequence>
<feature type="region of interest" description="Disordered" evidence="1">
    <location>
        <begin position="292"/>
        <end position="344"/>
    </location>
</feature>
<dbReference type="Proteomes" id="UP000187151">
    <property type="component" value="Unassembled WGS sequence"/>
</dbReference>
<accession>A0ABX3G283</accession>
<feature type="compositionally biased region" description="Basic and acidic residues" evidence="1">
    <location>
        <begin position="173"/>
        <end position="182"/>
    </location>
</feature>
<feature type="region of interest" description="Disordered" evidence="1">
    <location>
        <begin position="238"/>
        <end position="270"/>
    </location>
</feature>
<feature type="compositionally biased region" description="Low complexity" evidence="1">
    <location>
        <begin position="313"/>
        <end position="323"/>
    </location>
</feature>
<reference evidence="2 3" key="1">
    <citation type="submission" date="2016-01" db="EMBL/GenBank/DDBJ databases">
        <title>Streptomyces amritsarensis strain MTCC 11845 genome sequencing and assembly.</title>
        <authorList>
            <person name="Sharma D."/>
            <person name="Nair G.R."/>
            <person name="Kaur G."/>
            <person name="Manhas R.K."/>
            <person name="Mayilraj S."/>
        </authorList>
    </citation>
    <scope>NUCLEOTIDE SEQUENCE [LARGE SCALE GENOMIC DNA]</scope>
    <source>
        <strain evidence="2 3">MTCC 11845</strain>
    </source>
</reference>
<evidence type="ECO:0000313" key="3">
    <source>
        <dbReference type="Proteomes" id="UP000187151"/>
    </source>
</evidence>
<evidence type="ECO:0000256" key="1">
    <source>
        <dbReference type="SAM" id="MobiDB-lite"/>
    </source>
</evidence>
<feature type="compositionally biased region" description="Polar residues" evidence="1">
    <location>
        <begin position="183"/>
        <end position="195"/>
    </location>
</feature>
<name>A0ABX3G283_9ACTN</name>
<gene>
    <name evidence="2" type="ORF">AVW11_17025</name>
</gene>
<evidence type="ECO:0000313" key="2">
    <source>
        <dbReference type="EMBL" id="OLZ65493.1"/>
    </source>
</evidence>
<keyword evidence="3" id="KW-1185">Reference proteome</keyword>
<proteinExistence type="predicted"/>
<protein>
    <submittedName>
        <fullName evidence="2">Uncharacterized protein</fullName>
    </submittedName>
</protein>
<feature type="compositionally biased region" description="Pro residues" evidence="1">
    <location>
        <begin position="298"/>
        <end position="312"/>
    </location>
</feature>
<organism evidence="2 3">
    <name type="scientific">Streptomyces amritsarensis</name>
    <dbReference type="NCBI Taxonomy" id="681158"/>
    <lineage>
        <taxon>Bacteria</taxon>
        <taxon>Bacillati</taxon>
        <taxon>Actinomycetota</taxon>
        <taxon>Actinomycetes</taxon>
        <taxon>Kitasatosporales</taxon>
        <taxon>Streptomycetaceae</taxon>
        <taxon>Streptomyces</taxon>
    </lineage>
</organism>
<feature type="region of interest" description="Disordered" evidence="1">
    <location>
        <begin position="173"/>
        <end position="204"/>
    </location>
</feature>